<organism evidence="5 6">
    <name type="scientific">Riccia sorocarpa</name>
    <dbReference type="NCBI Taxonomy" id="122646"/>
    <lineage>
        <taxon>Eukaryota</taxon>
        <taxon>Viridiplantae</taxon>
        <taxon>Streptophyta</taxon>
        <taxon>Embryophyta</taxon>
        <taxon>Marchantiophyta</taxon>
        <taxon>Marchantiopsida</taxon>
        <taxon>Marchantiidae</taxon>
        <taxon>Marchantiales</taxon>
        <taxon>Ricciaceae</taxon>
        <taxon>Riccia</taxon>
    </lineage>
</organism>
<dbReference type="SUPFAM" id="SSF53474">
    <property type="entry name" value="alpha/beta-Hydrolases"/>
    <property type="match status" value="1"/>
</dbReference>
<dbReference type="GO" id="GO:0006952">
    <property type="term" value="P:defense response"/>
    <property type="evidence" value="ECO:0007669"/>
    <property type="project" value="UniProtKB-KW"/>
</dbReference>
<dbReference type="EMBL" id="JBJQOH010000008">
    <property type="protein sequence ID" value="KAL3674998.1"/>
    <property type="molecule type" value="Genomic_DNA"/>
</dbReference>
<dbReference type="InterPro" id="IPR003591">
    <property type="entry name" value="Leu-rich_rpt_typical-subtyp"/>
</dbReference>
<dbReference type="PRINTS" id="PR00364">
    <property type="entry name" value="DISEASERSIST"/>
</dbReference>
<dbReference type="InterPro" id="IPR042197">
    <property type="entry name" value="Apaf_helical"/>
</dbReference>
<keyword evidence="6" id="KW-1185">Reference proteome</keyword>
<evidence type="ECO:0000259" key="3">
    <source>
        <dbReference type="Pfam" id="PF00931"/>
    </source>
</evidence>
<feature type="domain" description="Disease resistance R13L4/SHOC-2-like LRR" evidence="4">
    <location>
        <begin position="1338"/>
        <end position="1429"/>
    </location>
</feature>
<dbReference type="Proteomes" id="UP001633002">
    <property type="component" value="Unassembled WGS sequence"/>
</dbReference>
<keyword evidence="1" id="KW-0433">Leucine-rich repeat</keyword>
<dbReference type="PANTHER" id="PTHR36766">
    <property type="entry name" value="PLANT BROAD-SPECTRUM MILDEW RESISTANCE PROTEIN RPW8"/>
    <property type="match status" value="1"/>
</dbReference>
<dbReference type="SUPFAM" id="SSF52058">
    <property type="entry name" value="L domain-like"/>
    <property type="match status" value="2"/>
</dbReference>
<dbReference type="InterPro" id="IPR002182">
    <property type="entry name" value="NB-ARC"/>
</dbReference>
<evidence type="ECO:0000313" key="5">
    <source>
        <dbReference type="EMBL" id="KAL3674998.1"/>
    </source>
</evidence>
<proteinExistence type="predicted"/>
<gene>
    <name evidence="5" type="ORF">R1sor_024946</name>
</gene>
<dbReference type="Gene3D" id="3.80.10.10">
    <property type="entry name" value="Ribonuclease Inhibitor"/>
    <property type="match status" value="4"/>
</dbReference>
<dbReference type="Gene3D" id="1.10.8.430">
    <property type="entry name" value="Helical domain of apoptotic protease-activating factors"/>
    <property type="match status" value="1"/>
</dbReference>
<dbReference type="PANTHER" id="PTHR36766:SF69">
    <property type="entry name" value="DISEASE RESISTANCE PROTEIN RGA2-LIKE"/>
    <property type="match status" value="1"/>
</dbReference>
<dbReference type="SMART" id="SM00369">
    <property type="entry name" value="LRR_TYP"/>
    <property type="match status" value="7"/>
</dbReference>
<dbReference type="Gene3D" id="3.40.50.300">
    <property type="entry name" value="P-loop containing nucleotide triphosphate hydrolases"/>
    <property type="match status" value="1"/>
</dbReference>
<keyword evidence="2" id="KW-0677">Repeat</keyword>
<accession>A0ABD3G752</accession>
<dbReference type="SUPFAM" id="SSF52540">
    <property type="entry name" value="P-loop containing nucleoside triphosphate hydrolases"/>
    <property type="match status" value="1"/>
</dbReference>
<evidence type="ECO:0008006" key="7">
    <source>
        <dbReference type="Google" id="ProtNLM"/>
    </source>
</evidence>
<dbReference type="InterPro" id="IPR032675">
    <property type="entry name" value="LRR_dom_sf"/>
</dbReference>
<dbReference type="Pfam" id="PF00931">
    <property type="entry name" value="NB-ARC"/>
    <property type="match status" value="1"/>
</dbReference>
<evidence type="ECO:0000256" key="1">
    <source>
        <dbReference type="ARBA" id="ARBA00022614"/>
    </source>
</evidence>
<dbReference type="Pfam" id="PF23598">
    <property type="entry name" value="LRR_14"/>
    <property type="match status" value="2"/>
</dbReference>
<dbReference type="InterPro" id="IPR027417">
    <property type="entry name" value="P-loop_NTPase"/>
</dbReference>
<feature type="domain" description="NB-ARC" evidence="3">
    <location>
        <begin position="374"/>
        <end position="531"/>
    </location>
</feature>
<comment type="caution">
    <text evidence="5">The sequence shown here is derived from an EMBL/GenBank/DDBJ whole genome shotgun (WGS) entry which is preliminary data.</text>
</comment>
<dbReference type="InterPro" id="IPR029058">
    <property type="entry name" value="AB_hydrolase_fold"/>
</dbReference>
<reference evidence="5 6" key="1">
    <citation type="submission" date="2024-09" db="EMBL/GenBank/DDBJ databases">
        <title>Chromosome-scale assembly of Riccia sorocarpa.</title>
        <authorList>
            <person name="Paukszto L."/>
        </authorList>
    </citation>
    <scope>NUCLEOTIDE SEQUENCE [LARGE SCALE GENOMIC DNA]</scope>
    <source>
        <strain evidence="5">LP-2024</strain>
        <tissue evidence="5">Aerial parts of the thallus</tissue>
    </source>
</reference>
<protein>
    <recommendedName>
        <fullName evidence="7">NB-ARC domain-containing protein</fullName>
    </recommendedName>
</protein>
<evidence type="ECO:0000259" key="4">
    <source>
        <dbReference type="Pfam" id="PF23598"/>
    </source>
</evidence>
<dbReference type="InterPro" id="IPR055414">
    <property type="entry name" value="LRR_R13L4/SHOC2-like"/>
</dbReference>
<name>A0ABD3G752_9MARC</name>
<feature type="domain" description="Disease resistance R13L4/SHOC-2-like LRR" evidence="4">
    <location>
        <begin position="830"/>
        <end position="940"/>
    </location>
</feature>
<evidence type="ECO:0000256" key="2">
    <source>
        <dbReference type="ARBA" id="ARBA00022737"/>
    </source>
</evidence>
<sequence length="1497" mass="167127">MGNKAPKLGGASSSYRDDIVKISDCLYQLYEPTPADTASLDIFFFHGLEYEGPDAHDAHISSWRSTGENVELWPQKWLPEDFPEVRIVSAQYEMFGRTADTEGRMDLFLVGENLLQEIVFSRGAWIRPLILVGHGFGGIVIKAICVLAEERSARSVAGWDYSMFLDCIKGIFFYNTPHLGMEIEGSVPLGLSSPLEELKSHSSSRFAGAGDSASCLPGLKWFASQGYGDMSGASQSLVQWSSSTSFRAEDCTKSAGVPGAAMSVLNRSSTRLHEQFCKLERRYSWNISGLGAMQWTPGQVLVPEASSRFGDNYVTVSADHLSICRPSDRSSVKYLHLKGLIEEAQRQVELERMQSLTVPKGIVGVDGLLSEVLGKYLRDHSFVGIVGMVGAGKTTLAKLIYNKVCAKFEFTCFVDELEVIPGTREEVRRKVWQKMRRRGVPVSGELSGEQWHLVTGKSLFIVFEDVQDKEHVLLLREIADGNRMEESRFVLTSRSHSSLLDCGMDVHILHLSPLANQDARKLFTAYAFPEQEEPPKSFEKIVNQVVMECQGLPGTLVVLGNYLRGKAIELWIEVLTALRHCEDTAGLQDRVWAKLQLSYDSLPGAEDKDMFLDIASFFIFSKAKIPFSADDAVKAWSSIYGSALSRLEILSERYLVTVCHHEDELMHFNTEFSMHKLVRRLGQRIAELEGRTLDLSLLRRFANSSSAPEAEDQESYPSDDQVVFQEGQVLGRIVAHRVKINGNSMRVSRQTCRSCLMLEVWPKLTVIRYMELEINISDCCQRCRNRAVALPSSLVLLRLIGHGDDLSGTLSLTPCDSLVKLDVWGYTNLGELSQLQLLRILKISHCSAAGHWQTSLGKLRSLEQLELSYISEPFALPMALGDLTDLQHLRITCCPVTSIPDSFRNLTNLRYLEVDEIVGRQIIPNVIGSFRRLRSLKMTCWAIEGLMESFGELISLESLNLRCGGIKELPDTLGKLTSLRGLSLTCPVEFLPDTIGYLTNLEQLRLKYPLQSLPESFSNLKRLKRVDVCFEYAASAVTVKNLDAESVKIGVSGQQVIPDVFQLLQGFLAKCKIVELQCQHGATAVLVRNMVKLESLKVEVTSLQAVPDVFGDLHELQRFKLDCCAVENNLVESFRSFTKLENLDLCLKRGKTLLTVTTVREESLEITVKGDHGMLDSLRNLQRFLTRFKTLQLHGGRGLSAEVLRNFINLESLKIVLEGQEALADILGLLKRLRTLTLKCYVAENYLAESFRNLRSLEVLELRCERGEQLPSEFGCYSNLRTLKIQCPPLQALPGAFGMFVGLSTLHINEASLRYLPDTLGQLSQLQDLTIAKCKYLVTLPEAVGYLSSLLYLQLSSCESLLSLPETVWQLPRLRSLSLDRLKNLKSIPEGLGNLHSLRNLVVSCCSFKSLPESLGKLSNLRRLDVERSENLEMLPEAIGDLSSLKSLSVLGSGLSSLPHALGNLSQLETLDIRWCKNLTVSADLLVDLPSLKILHN</sequence>
<evidence type="ECO:0000313" key="6">
    <source>
        <dbReference type="Proteomes" id="UP001633002"/>
    </source>
</evidence>